<protein>
    <submittedName>
        <fullName evidence="2">Uncharacterized protein (DUF2236 family)</fullName>
    </submittedName>
</protein>
<dbReference type="PANTHER" id="PTHR36151">
    <property type="entry name" value="BLR2777 PROTEIN"/>
    <property type="match status" value="1"/>
</dbReference>
<dbReference type="RefSeq" id="WP_114453359.1">
    <property type="nucleotide sequence ID" value="NZ_QPJC01000007.1"/>
</dbReference>
<comment type="caution">
    <text evidence="2">The sequence shown here is derived from an EMBL/GenBank/DDBJ whole genome shotgun (WGS) entry which is preliminary data.</text>
</comment>
<dbReference type="PANTHER" id="PTHR36151:SF3">
    <property type="entry name" value="ER-BOUND OXYGENASE MPAB_MPAB'_RUBBER OXYGENASE CATALYTIC DOMAIN-CONTAINING PROTEIN"/>
    <property type="match status" value="1"/>
</dbReference>
<dbReference type="InterPro" id="IPR018713">
    <property type="entry name" value="MPAB/Lcp_cat_dom"/>
</dbReference>
<organism evidence="2 3">
    <name type="scientific">Halopolyspora algeriensis</name>
    <dbReference type="NCBI Taxonomy" id="1500506"/>
    <lineage>
        <taxon>Bacteria</taxon>
        <taxon>Bacillati</taxon>
        <taxon>Actinomycetota</taxon>
        <taxon>Actinomycetes</taxon>
        <taxon>Actinomycetes incertae sedis</taxon>
        <taxon>Halopolyspora</taxon>
    </lineage>
</organism>
<feature type="domain" description="ER-bound oxygenase mpaB/mpaB'/Rubber oxygenase catalytic" evidence="1">
    <location>
        <begin position="21"/>
        <end position="256"/>
    </location>
</feature>
<dbReference type="Pfam" id="PF09995">
    <property type="entry name" value="MPAB_Lcp_cat"/>
    <property type="match status" value="1"/>
</dbReference>
<dbReference type="Proteomes" id="UP000253495">
    <property type="component" value="Unassembled WGS sequence"/>
</dbReference>
<evidence type="ECO:0000259" key="1">
    <source>
        <dbReference type="Pfam" id="PF09995"/>
    </source>
</evidence>
<evidence type="ECO:0000313" key="2">
    <source>
        <dbReference type="EMBL" id="RCW43131.1"/>
    </source>
</evidence>
<accession>A0A368VN38</accession>
<keyword evidence="3" id="KW-1185">Reference proteome</keyword>
<gene>
    <name evidence="2" type="ORF">DFQ14_10718</name>
</gene>
<proteinExistence type="predicted"/>
<name>A0A368VN38_9ACTN</name>
<reference evidence="2 3" key="1">
    <citation type="submission" date="2018-07" db="EMBL/GenBank/DDBJ databases">
        <title>Genomic Encyclopedia of Type Strains, Phase III (KMG-III): the genomes of soil and plant-associated and newly described type strains.</title>
        <authorList>
            <person name="Whitman W."/>
        </authorList>
    </citation>
    <scope>NUCLEOTIDE SEQUENCE [LARGE SCALE GENOMIC DNA]</scope>
    <source>
        <strain evidence="2 3">CECT 8575</strain>
    </source>
</reference>
<evidence type="ECO:0000313" key="3">
    <source>
        <dbReference type="Proteomes" id="UP000253495"/>
    </source>
</evidence>
<dbReference type="GO" id="GO:0016491">
    <property type="term" value="F:oxidoreductase activity"/>
    <property type="evidence" value="ECO:0007669"/>
    <property type="project" value="InterPro"/>
</dbReference>
<dbReference type="OrthoDB" id="108890at2"/>
<dbReference type="EMBL" id="QPJC01000007">
    <property type="protein sequence ID" value="RCW43131.1"/>
    <property type="molecule type" value="Genomic_DNA"/>
</dbReference>
<dbReference type="AlphaFoldDB" id="A0A368VN38"/>
<sequence>MHTLQPRFTDTGLFGPDSVTWRLHGDPAVMWVGGLRALLLQALHPLAMAGVDQHSDFRDDPWGRLQRTGDYVATLTFADRPTARRAAAAVRRAHHGLAGIEPESGRPYRVSDPDLLLWVHCCEVDSFLSVARRSGPALSDGDADRYVAEQVVAARLVGVPPQRVPDSAAALEDYFHTVRTELRCTAAARRAALFLLWPPMATTVQLLTPARPAWTALATLAVATLPRWARTLYGLPALRTTDWSTTPTLYGFRLLGQTLPDSWRHHPYHVRALEQCRIRQREEEAGVVRSHARR</sequence>